<dbReference type="CDD" id="cd06558">
    <property type="entry name" value="crotonase-like"/>
    <property type="match status" value="1"/>
</dbReference>
<dbReference type="InterPro" id="IPR001753">
    <property type="entry name" value="Enoyl-CoA_hydra/iso"/>
</dbReference>
<dbReference type="OrthoDB" id="8452484at2"/>
<evidence type="ECO:0000313" key="6">
    <source>
        <dbReference type="EMBL" id="PXY18787.1"/>
    </source>
</evidence>
<dbReference type="PANTHER" id="PTHR11941">
    <property type="entry name" value="ENOYL-COA HYDRATASE-RELATED"/>
    <property type="match status" value="1"/>
</dbReference>
<keyword evidence="7" id="KW-1185">Reference proteome</keyword>
<evidence type="ECO:0000256" key="3">
    <source>
        <dbReference type="ARBA" id="ARBA00023239"/>
    </source>
</evidence>
<dbReference type="Pfam" id="PF00378">
    <property type="entry name" value="ECH_1"/>
    <property type="match status" value="1"/>
</dbReference>
<organism evidence="6 7">
    <name type="scientific">Prauserella flavalba</name>
    <dbReference type="NCBI Taxonomy" id="1477506"/>
    <lineage>
        <taxon>Bacteria</taxon>
        <taxon>Bacillati</taxon>
        <taxon>Actinomycetota</taxon>
        <taxon>Actinomycetes</taxon>
        <taxon>Pseudonocardiales</taxon>
        <taxon>Pseudonocardiaceae</taxon>
        <taxon>Prauserella</taxon>
    </lineage>
</organism>
<proteinExistence type="inferred from homology"/>
<evidence type="ECO:0000256" key="4">
    <source>
        <dbReference type="ARBA" id="ARBA00023709"/>
    </source>
</evidence>
<evidence type="ECO:0000256" key="5">
    <source>
        <dbReference type="ARBA" id="ARBA00023717"/>
    </source>
</evidence>
<dbReference type="PANTHER" id="PTHR11941:SF54">
    <property type="entry name" value="ENOYL-COA HYDRATASE, MITOCHONDRIAL"/>
    <property type="match status" value="1"/>
</dbReference>
<dbReference type="AlphaFoldDB" id="A0A318LBG1"/>
<accession>A0A318LBG1</accession>
<dbReference type="GO" id="GO:0006635">
    <property type="term" value="P:fatty acid beta-oxidation"/>
    <property type="evidence" value="ECO:0007669"/>
    <property type="project" value="TreeGrafter"/>
</dbReference>
<protein>
    <recommendedName>
        <fullName evidence="2">enoyl-CoA hydratase</fullName>
        <ecNumber evidence="2">4.2.1.17</ecNumber>
    </recommendedName>
</protein>
<evidence type="ECO:0000256" key="1">
    <source>
        <dbReference type="ARBA" id="ARBA00005254"/>
    </source>
</evidence>
<dbReference type="EC" id="4.2.1.17" evidence="2"/>
<comment type="caution">
    <text evidence="6">The sequence shown here is derived from an EMBL/GenBank/DDBJ whole genome shotgun (WGS) entry which is preliminary data.</text>
</comment>
<evidence type="ECO:0000313" key="7">
    <source>
        <dbReference type="Proteomes" id="UP000247892"/>
    </source>
</evidence>
<keyword evidence="3" id="KW-0456">Lyase</keyword>
<dbReference type="EMBL" id="MASU01000019">
    <property type="protein sequence ID" value="PXY18787.1"/>
    <property type="molecule type" value="Genomic_DNA"/>
</dbReference>
<sequence>MTVGRPGDAAVAVVRIERPQVHNALNAALLRALGDEIAALGADGRTRAIVLTGSGQKAFSAGADLDELATLDAEAAHVVMRAGQEVIRRIERSPVPVIAAVNGLALGGGFELVLACSFAVVSRRAAFGLPESGLGLIPGYGGTQRLAKVVGPYVARHVMLTGERIDAERAYQLGLAVTPPTEPDELLAAALGIAETITARGPEACRAILDAVDRGRDMPLDAGLALETGLAALAIGGSESTEGVAAFKEKRAPKFEGLA</sequence>
<dbReference type="Gene3D" id="1.10.12.10">
    <property type="entry name" value="Lyase 2-enoyl-coa Hydratase, Chain A, domain 2"/>
    <property type="match status" value="1"/>
</dbReference>
<dbReference type="GO" id="GO:0004300">
    <property type="term" value="F:enoyl-CoA hydratase activity"/>
    <property type="evidence" value="ECO:0007669"/>
    <property type="project" value="UniProtKB-EC"/>
</dbReference>
<dbReference type="SUPFAM" id="SSF52096">
    <property type="entry name" value="ClpP/crotonase"/>
    <property type="match status" value="1"/>
</dbReference>
<comment type="catalytic activity">
    <reaction evidence="4">
        <text>a (3S)-3-hydroxyacyl-CoA = a (2E)-enoyl-CoA + H2O</text>
        <dbReference type="Rhea" id="RHEA:16105"/>
        <dbReference type="ChEBI" id="CHEBI:15377"/>
        <dbReference type="ChEBI" id="CHEBI:57318"/>
        <dbReference type="ChEBI" id="CHEBI:58856"/>
        <dbReference type="EC" id="4.2.1.17"/>
    </reaction>
</comment>
<dbReference type="Proteomes" id="UP000247892">
    <property type="component" value="Unassembled WGS sequence"/>
</dbReference>
<gene>
    <name evidence="6" type="ORF">BA062_34590</name>
</gene>
<dbReference type="InterPro" id="IPR014748">
    <property type="entry name" value="Enoyl-CoA_hydra_C"/>
</dbReference>
<dbReference type="Gene3D" id="3.90.226.10">
    <property type="entry name" value="2-enoyl-CoA Hydratase, Chain A, domain 1"/>
    <property type="match status" value="1"/>
</dbReference>
<comment type="catalytic activity">
    <reaction evidence="5">
        <text>a 4-saturated-(3S)-3-hydroxyacyl-CoA = a (3E)-enoyl-CoA + H2O</text>
        <dbReference type="Rhea" id="RHEA:20724"/>
        <dbReference type="ChEBI" id="CHEBI:15377"/>
        <dbReference type="ChEBI" id="CHEBI:58521"/>
        <dbReference type="ChEBI" id="CHEBI:137480"/>
        <dbReference type="EC" id="4.2.1.17"/>
    </reaction>
</comment>
<reference evidence="6 7" key="1">
    <citation type="submission" date="2016-07" db="EMBL/GenBank/DDBJ databases">
        <title>Draft genome sequence of Prauserella sp. YIM 121212, isolated from alkaline soil.</title>
        <authorList>
            <person name="Ruckert C."/>
            <person name="Albersmeier A."/>
            <person name="Jiang C.-L."/>
            <person name="Jiang Y."/>
            <person name="Kalinowski J."/>
            <person name="Schneider O."/>
            <person name="Winkler A."/>
            <person name="Zotchev S.B."/>
        </authorList>
    </citation>
    <scope>NUCLEOTIDE SEQUENCE [LARGE SCALE GENOMIC DNA]</scope>
    <source>
        <strain evidence="6 7">YIM 121212</strain>
    </source>
</reference>
<dbReference type="FunFam" id="3.90.226.10:FF:000009">
    <property type="entry name" value="Carnitinyl-CoA dehydratase"/>
    <property type="match status" value="1"/>
</dbReference>
<comment type="similarity">
    <text evidence="1">Belongs to the enoyl-CoA hydratase/isomerase family.</text>
</comment>
<dbReference type="InterPro" id="IPR029045">
    <property type="entry name" value="ClpP/crotonase-like_dom_sf"/>
</dbReference>
<evidence type="ECO:0000256" key="2">
    <source>
        <dbReference type="ARBA" id="ARBA00012076"/>
    </source>
</evidence>
<name>A0A318LBG1_9PSEU</name>